<evidence type="ECO:0000259" key="5">
    <source>
        <dbReference type="Pfam" id="PF04542"/>
    </source>
</evidence>
<dbReference type="Proteomes" id="UP000824132">
    <property type="component" value="Unassembled WGS sequence"/>
</dbReference>
<dbReference type="NCBIfam" id="TIGR02937">
    <property type="entry name" value="sigma70-ECF"/>
    <property type="match status" value="1"/>
</dbReference>
<dbReference type="SUPFAM" id="SSF88659">
    <property type="entry name" value="Sigma3 and sigma4 domains of RNA polymerase sigma factors"/>
    <property type="match status" value="1"/>
</dbReference>
<evidence type="ECO:0000313" key="6">
    <source>
        <dbReference type="EMBL" id="HIZ03253.1"/>
    </source>
</evidence>
<organism evidence="6 7">
    <name type="scientific">Candidatus Borkfalkia avistercoris</name>
    <dbReference type="NCBI Taxonomy" id="2838504"/>
    <lineage>
        <taxon>Bacteria</taxon>
        <taxon>Bacillati</taxon>
        <taxon>Bacillota</taxon>
        <taxon>Clostridia</taxon>
        <taxon>Christensenellales</taxon>
        <taxon>Christensenellaceae</taxon>
        <taxon>Candidatus Borkfalkia</taxon>
    </lineage>
</organism>
<name>A0A9D2CYM4_9FIRM</name>
<dbReference type="PANTHER" id="PTHR43133">
    <property type="entry name" value="RNA POLYMERASE ECF-TYPE SIGMA FACTO"/>
    <property type="match status" value="1"/>
</dbReference>
<sequence length="173" mass="19659">MNESENIELGELIIAITKGNTDAIGEIFKRCGKAMKAVAKAYLRSDADAEDVVQDCLITIVTKANKFRENKNAKSWINTIVMNAAKNKIGYYRRRGESDLEVARGIGAELDENGLIVSEIFSQLTAKEKSLVIYKYWYKCTVAEMAAIMRRSKSTIQYQLNKLEEKLKIFYKK</sequence>
<dbReference type="InterPro" id="IPR013324">
    <property type="entry name" value="RNA_pol_sigma_r3/r4-like"/>
</dbReference>
<dbReference type="SUPFAM" id="SSF88946">
    <property type="entry name" value="Sigma2 domain of RNA polymerase sigma factors"/>
    <property type="match status" value="1"/>
</dbReference>
<evidence type="ECO:0000256" key="1">
    <source>
        <dbReference type="ARBA" id="ARBA00010641"/>
    </source>
</evidence>
<feature type="domain" description="RNA polymerase sigma-70 region 2" evidence="5">
    <location>
        <begin position="28"/>
        <end position="91"/>
    </location>
</feature>
<evidence type="ECO:0000256" key="3">
    <source>
        <dbReference type="ARBA" id="ARBA00023082"/>
    </source>
</evidence>
<keyword evidence="4" id="KW-0804">Transcription</keyword>
<protein>
    <submittedName>
        <fullName evidence="6">Sigma-70 family RNA polymerase sigma factor</fullName>
    </submittedName>
</protein>
<dbReference type="InterPro" id="IPR039425">
    <property type="entry name" value="RNA_pol_sigma-70-like"/>
</dbReference>
<dbReference type="InterPro" id="IPR013325">
    <property type="entry name" value="RNA_pol_sigma_r2"/>
</dbReference>
<dbReference type="EMBL" id="DXCL01000020">
    <property type="protein sequence ID" value="HIZ03253.1"/>
    <property type="molecule type" value="Genomic_DNA"/>
</dbReference>
<dbReference type="InterPro" id="IPR014284">
    <property type="entry name" value="RNA_pol_sigma-70_dom"/>
</dbReference>
<evidence type="ECO:0000256" key="2">
    <source>
        <dbReference type="ARBA" id="ARBA00023015"/>
    </source>
</evidence>
<dbReference type="InterPro" id="IPR007627">
    <property type="entry name" value="RNA_pol_sigma70_r2"/>
</dbReference>
<dbReference type="Gene3D" id="1.10.1740.10">
    <property type="match status" value="1"/>
</dbReference>
<dbReference type="GO" id="GO:0016987">
    <property type="term" value="F:sigma factor activity"/>
    <property type="evidence" value="ECO:0007669"/>
    <property type="project" value="UniProtKB-KW"/>
</dbReference>
<dbReference type="Pfam" id="PF04542">
    <property type="entry name" value="Sigma70_r2"/>
    <property type="match status" value="1"/>
</dbReference>
<reference evidence="6" key="1">
    <citation type="journal article" date="2021" name="PeerJ">
        <title>Extensive microbial diversity within the chicken gut microbiome revealed by metagenomics and culture.</title>
        <authorList>
            <person name="Gilroy R."/>
            <person name="Ravi A."/>
            <person name="Getino M."/>
            <person name="Pursley I."/>
            <person name="Horton D.L."/>
            <person name="Alikhan N.F."/>
            <person name="Baker D."/>
            <person name="Gharbi K."/>
            <person name="Hall N."/>
            <person name="Watson M."/>
            <person name="Adriaenssens E.M."/>
            <person name="Foster-Nyarko E."/>
            <person name="Jarju S."/>
            <person name="Secka A."/>
            <person name="Antonio M."/>
            <person name="Oren A."/>
            <person name="Chaudhuri R.R."/>
            <person name="La Ragione R."/>
            <person name="Hildebrand F."/>
            <person name="Pallen M.J."/>
        </authorList>
    </citation>
    <scope>NUCLEOTIDE SEQUENCE</scope>
    <source>
        <strain evidence="6">CHK187-5294</strain>
    </source>
</reference>
<gene>
    <name evidence="6" type="ORF">H9727_03105</name>
</gene>
<proteinExistence type="inferred from homology"/>
<comment type="similarity">
    <text evidence="1">Belongs to the sigma-70 factor family. ECF subfamily.</text>
</comment>
<evidence type="ECO:0000256" key="4">
    <source>
        <dbReference type="ARBA" id="ARBA00023163"/>
    </source>
</evidence>
<dbReference type="Gene3D" id="1.10.10.10">
    <property type="entry name" value="Winged helix-like DNA-binding domain superfamily/Winged helix DNA-binding domain"/>
    <property type="match status" value="1"/>
</dbReference>
<dbReference type="PANTHER" id="PTHR43133:SF51">
    <property type="entry name" value="RNA POLYMERASE SIGMA FACTOR"/>
    <property type="match status" value="1"/>
</dbReference>
<evidence type="ECO:0000313" key="7">
    <source>
        <dbReference type="Proteomes" id="UP000824132"/>
    </source>
</evidence>
<keyword evidence="2" id="KW-0805">Transcription regulation</keyword>
<keyword evidence="3" id="KW-0731">Sigma factor</keyword>
<accession>A0A9D2CYM4</accession>
<reference evidence="6" key="2">
    <citation type="submission" date="2021-04" db="EMBL/GenBank/DDBJ databases">
        <authorList>
            <person name="Gilroy R."/>
        </authorList>
    </citation>
    <scope>NUCLEOTIDE SEQUENCE</scope>
    <source>
        <strain evidence="6">CHK187-5294</strain>
    </source>
</reference>
<comment type="caution">
    <text evidence="6">The sequence shown here is derived from an EMBL/GenBank/DDBJ whole genome shotgun (WGS) entry which is preliminary data.</text>
</comment>
<dbReference type="InterPro" id="IPR036388">
    <property type="entry name" value="WH-like_DNA-bd_sf"/>
</dbReference>
<dbReference type="AlphaFoldDB" id="A0A9D2CYM4"/>
<dbReference type="GO" id="GO:0006352">
    <property type="term" value="P:DNA-templated transcription initiation"/>
    <property type="evidence" value="ECO:0007669"/>
    <property type="project" value="InterPro"/>
</dbReference>